<evidence type="ECO:0000313" key="4">
    <source>
        <dbReference type="Proteomes" id="UP000005317"/>
    </source>
</evidence>
<gene>
    <name evidence="3" type="ORF">Thini_2279</name>
</gene>
<feature type="domain" description="OmpR/PhoB-type" evidence="2">
    <location>
        <begin position="237"/>
        <end position="302"/>
    </location>
</feature>
<reference evidence="4" key="1">
    <citation type="journal article" date="2011" name="Stand. Genomic Sci.">
        <title>Genome sequence of the filamentous, gliding Thiothrix nivea neotype strain (JP2(T)).</title>
        <authorList>
            <person name="Lapidus A."/>
            <person name="Nolan M."/>
            <person name="Lucas S."/>
            <person name="Glavina Del Rio T."/>
            <person name="Tice H."/>
            <person name="Cheng J.F."/>
            <person name="Tapia R."/>
            <person name="Han C."/>
            <person name="Goodwin L."/>
            <person name="Pitluck S."/>
            <person name="Liolios K."/>
            <person name="Pagani I."/>
            <person name="Ivanova N."/>
            <person name="Huntemann M."/>
            <person name="Mavromatis K."/>
            <person name="Mikhailova N."/>
            <person name="Pati A."/>
            <person name="Chen A."/>
            <person name="Palaniappan K."/>
            <person name="Land M."/>
            <person name="Brambilla E.M."/>
            <person name="Rohde M."/>
            <person name="Abt B."/>
            <person name="Verbarg S."/>
            <person name="Goker M."/>
            <person name="Bristow J."/>
            <person name="Eisen J.A."/>
            <person name="Markowitz V."/>
            <person name="Hugenholtz P."/>
            <person name="Kyrpides N.C."/>
            <person name="Klenk H.P."/>
            <person name="Woyke T."/>
        </authorList>
    </citation>
    <scope>NUCLEOTIDE SEQUENCE [LARGE SCALE GENOMIC DNA]</scope>
    <source>
        <strain evidence="4">ATCC 35100 / DSM 5205 / JP2</strain>
    </source>
</reference>
<sequence length="393" mass="43429">MPQRPSRGEILEQRRQALAEAWQAFVHDGVLSAASGVVSAEVAGSWRRSLQHLNPWSTPLTPEAPLSPQALWEASPLNPAIQPIQAELEMLVEEGSLVAALTDGLGRVLWTTVSQYMQETATDAHFVPGSCWDERSAGTNAIALALRHRHPLIVFAAEHYLRCLHGWVCYAAPVLHPQTAETIGVLCIGTTWDKHTPLGERAVAELAHTLRRHLPASQRQAELQIHAMGVARVLFRGQEIHLSLRQMEILCLLVLNPQGLPLAELHSSLYGDTPVTTASLKAELSHLRHILGGQIGSRPYRLLVSTWADFVILWQMLKDQQADKALGLYRGAFLPNSVSPELEEWRHCIEVVMEQVVADCRDPEVLLASLTQGSQGSERVRERLLELAGQGDD</sequence>
<evidence type="ECO:0000256" key="1">
    <source>
        <dbReference type="ARBA" id="ARBA00023125"/>
    </source>
</evidence>
<dbReference type="GO" id="GO:0000160">
    <property type="term" value="P:phosphorelay signal transduction system"/>
    <property type="evidence" value="ECO:0007669"/>
    <property type="project" value="InterPro"/>
</dbReference>
<dbReference type="GO" id="GO:0006355">
    <property type="term" value="P:regulation of DNA-templated transcription"/>
    <property type="evidence" value="ECO:0007669"/>
    <property type="project" value="InterPro"/>
</dbReference>
<evidence type="ECO:0000259" key="2">
    <source>
        <dbReference type="SMART" id="SM00862"/>
    </source>
</evidence>
<dbReference type="AlphaFoldDB" id="A0A656HEK1"/>
<dbReference type="InterPro" id="IPR029016">
    <property type="entry name" value="GAF-like_dom_sf"/>
</dbReference>
<keyword evidence="1" id="KW-0238">DNA-binding</keyword>
<dbReference type="Gene3D" id="3.30.450.40">
    <property type="match status" value="1"/>
</dbReference>
<name>A0A656HEK1_THINJ</name>
<dbReference type="EMBL" id="JH651384">
    <property type="protein sequence ID" value="EIJ34837.1"/>
    <property type="molecule type" value="Genomic_DNA"/>
</dbReference>
<accession>A0A656HEK1</accession>
<evidence type="ECO:0000313" key="3">
    <source>
        <dbReference type="EMBL" id="EIJ34837.1"/>
    </source>
</evidence>
<keyword evidence="4" id="KW-1185">Reference proteome</keyword>
<dbReference type="RefSeq" id="WP_002708759.1">
    <property type="nucleotide sequence ID" value="NZ_JH651384.1"/>
</dbReference>
<protein>
    <submittedName>
        <fullName evidence="3">Transcriptional regulator domain-containing protein</fullName>
    </submittedName>
</protein>
<organism evidence="3 4">
    <name type="scientific">Thiothrix nivea (strain ATCC 35100 / DSM 5205 / JP2)</name>
    <dbReference type="NCBI Taxonomy" id="870187"/>
    <lineage>
        <taxon>Bacteria</taxon>
        <taxon>Pseudomonadati</taxon>
        <taxon>Pseudomonadota</taxon>
        <taxon>Gammaproteobacteria</taxon>
        <taxon>Thiotrichales</taxon>
        <taxon>Thiotrichaceae</taxon>
        <taxon>Thiothrix</taxon>
    </lineage>
</organism>
<dbReference type="SMART" id="SM00862">
    <property type="entry name" value="Trans_reg_C"/>
    <property type="match status" value="1"/>
</dbReference>
<dbReference type="Proteomes" id="UP000005317">
    <property type="component" value="Unassembled WGS sequence"/>
</dbReference>
<dbReference type="OrthoDB" id="3928741at2"/>
<dbReference type="InterPro" id="IPR001867">
    <property type="entry name" value="OmpR/PhoB-type_DNA-bd"/>
</dbReference>
<proteinExistence type="predicted"/>
<dbReference type="GO" id="GO:0003677">
    <property type="term" value="F:DNA binding"/>
    <property type="evidence" value="ECO:0007669"/>
    <property type="project" value="UniProtKB-KW"/>
</dbReference>